<dbReference type="InterPro" id="IPR008220">
    <property type="entry name" value="HAT_MetX-like"/>
</dbReference>
<dbReference type="HAMAP" id="MF_00296">
    <property type="entry name" value="MetX_acyltransf"/>
    <property type="match status" value="1"/>
</dbReference>
<dbReference type="InterPro" id="IPR029058">
    <property type="entry name" value="AB_hydrolase_fold"/>
</dbReference>
<organism evidence="5 6">
    <name type="scientific">Cyclotella atomus</name>
    <dbReference type="NCBI Taxonomy" id="382360"/>
    <lineage>
        <taxon>Eukaryota</taxon>
        <taxon>Sar</taxon>
        <taxon>Stramenopiles</taxon>
        <taxon>Ochrophyta</taxon>
        <taxon>Bacillariophyta</taxon>
        <taxon>Coscinodiscophyceae</taxon>
        <taxon>Thalassiosirophycidae</taxon>
        <taxon>Stephanodiscales</taxon>
        <taxon>Stephanodiscaceae</taxon>
        <taxon>Cyclotella</taxon>
    </lineage>
</organism>
<dbReference type="SUPFAM" id="SSF53474">
    <property type="entry name" value="alpha/beta-Hydrolases"/>
    <property type="match status" value="1"/>
</dbReference>
<comment type="caution">
    <text evidence="5">The sequence shown here is derived from an EMBL/GenBank/DDBJ whole genome shotgun (WGS) entry which is preliminary data.</text>
</comment>
<gene>
    <name evidence="5" type="ORF">ACHAWO_000669</name>
</gene>
<dbReference type="Proteomes" id="UP001530400">
    <property type="component" value="Unassembled WGS sequence"/>
</dbReference>
<keyword evidence="2" id="KW-0808">Transferase</keyword>
<protein>
    <recommendedName>
        <fullName evidence="4">AB hydrolase-1 domain-containing protein</fullName>
    </recommendedName>
</protein>
<dbReference type="PANTHER" id="PTHR32268">
    <property type="entry name" value="HOMOSERINE O-ACETYLTRANSFERASE"/>
    <property type="match status" value="1"/>
</dbReference>
<dbReference type="InterPro" id="IPR000073">
    <property type="entry name" value="AB_hydrolase_1"/>
</dbReference>
<evidence type="ECO:0000259" key="4">
    <source>
        <dbReference type="Pfam" id="PF00561"/>
    </source>
</evidence>
<accession>A0ABD3NIT4</accession>
<evidence type="ECO:0000313" key="5">
    <source>
        <dbReference type="EMBL" id="KAL3775439.1"/>
    </source>
</evidence>
<evidence type="ECO:0000313" key="6">
    <source>
        <dbReference type="Proteomes" id="UP001530400"/>
    </source>
</evidence>
<dbReference type="GO" id="GO:0016740">
    <property type="term" value="F:transferase activity"/>
    <property type="evidence" value="ECO:0007669"/>
    <property type="project" value="UniProtKB-KW"/>
</dbReference>
<feature type="domain" description="AB hydrolase-1" evidence="4">
    <location>
        <begin position="181"/>
        <end position="532"/>
    </location>
</feature>
<reference evidence="5 6" key="1">
    <citation type="submission" date="2024-10" db="EMBL/GenBank/DDBJ databases">
        <title>Updated reference genomes for cyclostephanoid diatoms.</title>
        <authorList>
            <person name="Roberts W.R."/>
            <person name="Alverson A.J."/>
        </authorList>
    </citation>
    <scope>NUCLEOTIDE SEQUENCE [LARGE SCALE GENOMIC DNA]</scope>
    <source>
        <strain evidence="5 6">AJA010-31</strain>
    </source>
</reference>
<dbReference type="PANTHER" id="PTHR32268:SF11">
    <property type="entry name" value="HOMOSERINE O-ACETYLTRANSFERASE"/>
    <property type="match status" value="1"/>
</dbReference>
<dbReference type="Gene3D" id="3.40.50.1820">
    <property type="entry name" value="alpha/beta hydrolase"/>
    <property type="match status" value="1"/>
</dbReference>
<dbReference type="AlphaFoldDB" id="A0ABD3NIT4"/>
<dbReference type="Pfam" id="PF00561">
    <property type="entry name" value="Abhydrolase_1"/>
    <property type="match status" value="1"/>
</dbReference>
<comment type="similarity">
    <text evidence="1">Belongs to the AB hydrolase superfamily. MetX family.</text>
</comment>
<sequence length="549" mass="60470">MCETTTINASKYRHIPTMIGMNQARIDRCRRTSSSLSDKVQSAPFTTAKIDNMPTSSVPSICTSTERTYSTIITSSFSSYHSANNKPLNQVPVTAATPTKQPVRQQSKDAGSMDDEYGTMEASGKIYTHPTPYQLESFGMFGHYTTTKPNSNTPGKLQRGILNPAFLNYNTYGTLNPARDNVIVICHALTGNASLEAWWGELLGSGKAFDTDRYFIVCANILGSCYGSCGPSSLRPGCDENDGTENLTSNIPRDKSNRPIYGIDFPDVSVRDTVRLQLLMLKNELKINSIKCVIGGSFGGMQVMEYCAMAGATRPIGERADMMVVQSDMGGTPFSLGEFVSKRNGRIEPFVRSAVPIACGAAHTAWQIAISETQRQAIYADPKWNNGRIDANAPPNNGLSVARQIGMVSYRTPLGYQKKFGRALTDESGPSYGRHAPWQVKSYLEYQGRKFLDRFDPVTYVKLTEQMDSHDVSRGRGSMEQVLSQIEIPVCVLGIDSDVLYPLHEQEELARLMPNAELKIIHSGAGHDGFLLEQDQVAAHIKSFLYSHE</sequence>
<feature type="compositionally biased region" description="Polar residues" evidence="3">
    <location>
        <begin position="94"/>
        <end position="109"/>
    </location>
</feature>
<name>A0ABD3NIT4_9STRA</name>
<evidence type="ECO:0000256" key="1">
    <source>
        <dbReference type="ARBA" id="ARBA00006886"/>
    </source>
</evidence>
<keyword evidence="6" id="KW-1185">Reference proteome</keyword>
<feature type="region of interest" description="Disordered" evidence="3">
    <location>
        <begin position="94"/>
        <end position="115"/>
    </location>
</feature>
<evidence type="ECO:0000256" key="2">
    <source>
        <dbReference type="ARBA" id="ARBA00022679"/>
    </source>
</evidence>
<dbReference type="EMBL" id="JALLPJ020001154">
    <property type="protein sequence ID" value="KAL3775439.1"/>
    <property type="molecule type" value="Genomic_DNA"/>
</dbReference>
<proteinExistence type="inferred from homology"/>
<evidence type="ECO:0000256" key="3">
    <source>
        <dbReference type="SAM" id="MobiDB-lite"/>
    </source>
</evidence>